<dbReference type="InterPro" id="IPR004840">
    <property type="entry name" value="Amino_acid_permease_CS"/>
</dbReference>
<feature type="transmembrane region" description="Helical" evidence="6">
    <location>
        <begin position="194"/>
        <end position="213"/>
    </location>
</feature>
<evidence type="ECO:0008006" key="9">
    <source>
        <dbReference type="Google" id="ProtNLM"/>
    </source>
</evidence>
<keyword evidence="3 6" id="KW-0812">Transmembrane</keyword>
<feature type="transmembrane region" description="Helical" evidence="6">
    <location>
        <begin position="279"/>
        <end position="301"/>
    </location>
</feature>
<dbReference type="eggNOG" id="KOG1289">
    <property type="taxonomic scope" value="Eukaryota"/>
</dbReference>
<keyword evidence="5 6" id="KW-0472">Membrane</keyword>
<evidence type="ECO:0000313" key="7">
    <source>
        <dbReference type="EMBL" id="EON69008.1"/>
    </source>
</evidence>
<feature type="transmembrane region" description="Helical" evidence="6">
    <location>
        <begin position="381"/>
        <end position="402"/>
    </location>
</feature>
<dbReference type="Pfam" id="PF13520">
    <property type="entry name" value="AA_permease_2"/>
    <property type="match status" value="1"/>
</dbReference>
<dbReference type="InterPro" id="IPR002293">
    <property type="entry name" value="AA/rel_permease1"/>
</dbReference>
<comment type="subcellular location">
    <subcellularLocation>
        <location evidence="1">Membrane</location>
        <topology evidence="1">Multi-pass membrane protein</topology>
    </subcellularLocation>
</comment>
<protein>
    <recommendedName>
        <fullName evidence="9">Choline transporter</fullName>
    </recommendedName>
</protein>
<dbReference type="AlphaFoldDB" id="R7Z4H9"/>
<feature type="transmembrane region" description="Helical" evidence="6">
    <location>
        <begin position="41"/>
        <end position="67"/>
    </location>
</feature>
<dbReference type="STRING" id="1168221.R7Z4H9"/>
<proteinExistence type="predicted"/>
<dbReference type="PANTHER" id="PTHR45649">
    <property type="entry name" value="AMINO-ACID PERMEASE BAT1"/>
    <property type="match status" value="1"/>
</dbReference>
<keyword evidence="4 6" id="KW-1133">Transmembrane helix</keyword>
<sequence>MEKKVEDQPAAPIYSVEDGVEVGQVINASGHVQELERNFSLLSVCSVGICAGNTWAALGGSIVVAIYNGGPPGVIYELFAVSFFYWLIAAALAELASAIPSSAGVYHWASITAGPKWGKAAGWYAGWWNFLGWIFGAASVSAIVANLSLAMWGLFHADYVPQRWHVFVAYIIVTWLACGTVLFCNTLLPKINTLGLYLTLGGWFITTLVCAIMPSTKGTGHASNAFVWRDWENQSGYTSDGLVFLMGMLNGAYAVGTPDCVSHLAEEVPLPQINIPKAIAAQMVTGLLTAFCYLVAIFYSISDFDALLEQPYTIPLAEVYRQATTTRGGSLGLLLIVFLPLCCALIGIHITCGRMLWTLARDQATPFPKLLSRVSPKWKNPFNATVACGIIVTVLGCIYVGSLTAFSAFVGSFVVLTTLSYLAAILPHLLTQRRYVMRGPFWMPAAVANTVGGISCVYIIVFIVIYCFPYAMPFDAASMNYTCLITGGFTVFMSLWWMWKRTRGYTGPIILMQEERNTCERGED</sequence>
<dbReference type="GO" id="GO:0016020">
    <property type="term" value="C:membrane"/>
    <property type="evidence" value="ECO:0007669"/>
    <property type="project" value="UniProtKB-SubCell"/>
</dbReference>
<dbReference type="EMBL" id="JH767604">
    <property type="protein sequence ID" value="EON69008.1"/>
    <property type="molecule type" value="Genomic_DNA"/>
</dbReference>
<gene>
    <name evidence="7" type="ORF">W97_08266</name>
</gene>
<dbReference type="HOGENOM" id="CLU_004495_2_1_1"/>
<dbReference type="GO" id="GO:0022857">
    <property type="term" value="F:transmembrane transporter activity"/>
    <property type="evidence" value="ECO:0007669"/>
    <property type="project" value="InterPro"/>
</dbReference>
<dbReference type="OrthoDB" id="3900342at2759"/>
<dbReference type="PANTHER" id="PTHR45649:SF27">
    <property type="entry name" value="CHOLINE TRANSPORTER (EUROFUNG)"/>
    <property type="match status" value="1"/>
</dbReference>
<dbReference type="PIRSF" id="PIRSF006060">
    <property type="entry name" value="AA_transporter"/>
    <property type="match status" value="1"/>
</dbReference>
<dbReference type="Gene3D" id="1.20.1740.10">
    <property type="entry name" value="Amino acid/polyamine transporter I"/>
    <property type="match status" value="1"/>
</dbReference>
<organism evidence="7 8">
    <name type="scientific">Coniosporium apollinis (strain CBS 100218)</name>
    <name type="common">Rock-inhabiting black yeast</name>
    <dbReference type="NCBI Taxonomy" id="1168221"/>
    <lineage>
        <taxon>Eukaryota</taxon>
        <taxon>Fungi</taxon>
        <taxon>Dikarya</taxon>
        <taxon>Ascomycota</taxon>
        <taxon>Pezizomycotina</taxon>
        <taxon>Dothideomycetes</taxon>
        <taxon>Dothideomycetes incertae sedis</taxon>
        <taxon>Coniosporium</taxon>
    </lineage>
</organism>
<evidence type="ECO:0000313" key="8">
    <source>
        <dbReference type="Proteomes" id="UP000016924"/>
    </source>
</evidence>
<feature type="transmembrane region" description="Helical" evidence="6">
    <location>
        <begin position="441"/>
        <end position="466"/>
    </location>
</feature>
<feature type="transmembrane region" description="Helical" evidence="6">
    <location>
        <begin position="167"/>
        <end position="188"/>
    </location>
</feature>
<reference evidence="8" key="1">
    <citation type="submission" date="2012-06" db="EMBL/GenBank/DDBJ databases">
        <title>The genome sequence of Coniosporium apollinis CBS 100218.</title>
        <authorList>
            <consortium name="The Broad Institute Genome Sequencing Platform"/>
            <person name="Cuomo C."/>
            <person name="Gorbushina A."/>
            <person name="Noack S."/>
            <person name="Walker B."/>
            <person name="Young S.K."/>
            <person name="Zeng Q."/>
            <person name="Gargeya S."/>
            <person name="Fitzgerald M."/>
            <person name="Haas B."/>
            <person name="Abouelleil A."/>
            <person name="Alvarado L."/>
            <person name="Arachchi H.M."/>
            <person name="Berlin A.M."/>
            <person name="Chapman S.B."/>
            <person name="Goldberg J."/>
            <person name="Griggs A."/>
            <person name="Gujja S."/>
            <person name="Hansen M."/>
            <person name="Howarth C."/>
            <person name="Imamovic A."/>
            <person name="Larimer J."/>
            <person name="McCowan C."/>
            <person name="Montmayeur A."/>
            <person name="Murphy C."/>
            <person name="Neiman D."/>
            <person name="Pearson M."/>
            <person name="Priest M."/>
            <person name="Roberts A."/>
            <person name="Saif S."/>
            <person name="Shea T."/>
            <person name="Sisk P."/>
            <person name="Sykes S."/>
            <person name="Wortman J."/>
            <person name="Nusbaum C."/>
            <person name="Birren B."/>
        </authorList>
    </citation>
    <scope>NUCLEOTIDE SEQUENCE [LARGE SCALE GENOMIC DNA]</scope>
    <source>
        <strain evidence="8">CBS 100218</strain>
    </source>
</reference>
<name>R7Z4H9_CONA1</name>
<keyword evidence="8" id="KW-1185">Reference proteome</keyword>
<dbReference type="GeneID" id="19905577"/>
<dbReference type="Proteomes" id="UP000016924">
    <property type="component" value="Unassembled WGS sequence"/>
</dbReference>
<feature type="transmembrane region" description="Helical" evidence="6">
    <location>
        <begin position="478"/>
        <end position="499"/>
    </location>
</feature>
<evidence type="ECO:0000256" key="2">
    <source>
        <dbReference type="ARBA" id="ARBA00022448"/>
    </source>
</evidence>
<dbReference type="PROSITE" id="PS00218">
    <property type="entry name" value="AMINO_ACID_PERMEASE_1"/>
    <property type="match status" value="1"/>
</dbReference>
<accession>R7Z4H9</accession>
<dbReference type="OMA" id="FWNCLAW"/>
<evidence type="ECO:0000256" key="6">
    <source>
        <dbReference type="SAM" id="Phobius"/>
    </source>
</evidence>
<dbReference type="RefSeq" id="XP_007784325.1">
    <property type="nucleotide sequence ID" value="XM_007786135.1"/>
</dbReference>
<evidence type="ECO:0000256" key="4">
    <source>
        <dbReference type="ARBA" id="ARBA00022989"/>
    </source>
</evidence>
<evidence type="ECO:0000256" key="5">
    <source>
        <dbReference type="ARBA" id="ARBA00023136"/>
    </source>
</evidence>
<keyword evidence="2" id="KW-0813">Transport</keyword>
<evidence type="ECO:0000256" key="3">
    <source>
        <dbReference type="ARBA" id="ARBA00022692"/>
    </source>
</evidence>
<feature type="transmembrane region" description="Helical" evidence="6">
    <location>
        <begin position="408"/>
        <end position="429"/>
    </location>
</feature>
<feature type="transmembrane region" description="Helical" evidence="6">
    <location>
        <begin position="130"/>
        <end position="155"/>
    </location>
</feature>
<evidence type="ECO:0000256" key="1">
    <source>
        <dbReference type="ARBA" id="ARBA00004141"/>
    </source>
</evidence>
<feature type="transmembrane region" description="Helical" evidence="6">
    <location>
        <begin position="333"/>
        <end position="360"/>
    </location>
</feature>
<dbReference type="GO" id="GO:0006865">
    <property type="term" value="P:amino acid transport"/>
    <property type="evidence" value="ECO:0007669"/>
    <property type="project" value="InterPro"/>
</dbReference>